<dbReference type="KEGG" id="oan:Oant_1162"/>
<dbReference type="InterPro" id="IPR046367">
    <property type="entry name" value="GapR-like_DNA-bd"/>
</dbReference>
<dbReference type="EMBL" id="CP000758">
    <property type="protein sequence ID" value="ABS13880.1"/>
    <property type="molecule type" value="Genomic_DNA"/>
</dbReference>
<dbReference type="HOGENOM" id="CLU_3186511_0_0_5"/>
<gene>
    <name evidence="2" type="ordered locus">Oant_1162</name>
</gene>
<dbReference type="eggNOG" id="COG3750">
    <property type="taxonomic scope" value="Bacteria"/>
</dbReference>
<protein>
    <submittedName>
        <fullName evidence="2">Conserved hypothetical cytosolic protein</fullName>
    </submittedName>
</protein>
<dbReference type="Pfam" id="PF10073">
    <property type="entry name" value="GapR_DNA-bd"/>
    <property type="match status" value="1"/>
</dbReference>
<evidence type="ECO:0000313" key="2">
    <source>
        <dbReference type="EMBL" id="ABS13880.1"/>
    </source>
</evidence>
<reference evidence="2 3" key="1">
    <citation type="journal article" date="2011" name="J. Bacteriol.">
        <title>Genome of Ochrobactrum anthropi ATCC 49188 T, a versatile opportunistic pathogen and symbiont of several eukaryotic hosts.</title>
        <authorList>
            <person name="Chain P.S."/>
            <person name="Lang D.M."/>
            <person name="Comerci D.J."/>
            <person name="Malfatti S.A."/>
            <person name="Vergez L.M."/>
            <person name="Shin M."/>
            <person name="Ugalde R.A."/>
            <person name="Garcia E."/>
            <person name="Tolmasky M.E."/>
        </authorList>
    </citation>
    <scope>NUCLEOTIDE SEQUENCE [LARGE SCALE GENOMIC DNA]</scope>
    <source>
        <strain evidence="3">ATCC 49188 / DSM 6882 / CCUG 24695 / JCM 21032 / LMG 3331 / NBRC 15819 / NCTC 12168 / Alc 37</strain>
    </source>
</reference>
<dbReference type="Proteomes" id="UP000002301">
    <property type="component" value="Chromosome 1"/>
</dbReference>
<feature type="domain" description="GapR-like DNA-binding" evidence="1">
    <location>
        <begin position="15"/>
        <end position="39"/>
    </location>
</feature>
<evidence type="ECO:0000259" key="1">
    <source>
        <dbReference type="Pfam" id="PF10073"/>
    </source>
</evidence>
<dbReference type="AlphaFoldDB" id="A6WY26"/>
<evidence type="ECO:0000313" key="3">
    <source>
        <dbReference type="Proteomes" id="UP000002301"/>
    </source>
</evidence>
<proteinExistence type="predicted"/>
<organism evidence="2 3">
    <name type="scientific">Brucella anthropi (strain ATCC 49188 / DSM 6882 / CCUG 24695 / JCM 21032 / LMG 3331 / NBRC 15819 / NCTC 12168 / Alc 37)</name>
    <name type="common">Ochrobactrum anthropi</name>
    <dbReference type="NCBI Taxonomy" id="439375"/>
    <lineage>
        <taxon>Bacteria</taxon>
        <taxon>Pseudomonadati</taxon>
        <taxon>Pseudomonadota</taxon>
        <taxon>Alphaproteobacteria</taxon>
        <taxon>Hyphomicrobiales</taxon>
        <taxon>Brucellaceae</taxon>
        <taxon>Brucella/Ochrobactrum group</taxon>
        <taxon>Brucella</taxon>
    </lineage>
</organism>
<sequence length="46" mass="5277">MSDDITSEAQTIAVGQLRAFIERIERLEEEKKTIGDDFQTFNCLLT</sequence>
<dbReference type="STRING" id="439375.Oant_1162"/>
<dbReference type="GO" id="GO:0003677">
    <property type="term" value="F:DNA binding"/>
    <property type="evidence" value="ECO:0007669"/>
    <property type="project" value="InterPro"/>
</dbReference>
<accession>A6WY26</accession>
<name>A6WY26_BRUA4</name>
<keyword evidence="3" id="KW-1185">Reference proteome</keyword>